<dbReference type="RefSeq" id="XP_014161662.1">
    <property type="nucleotide sequence ID" value="XM_014306187.1"/>
</dbReference>
<name>A0A0L0GFC4_9EUKA</name>
<feature type="compositionally biased region" description="Basic and acidic residues" evidence="1">
    <location>
        <begin position="344"/>
        <end position="361"/>
    </location>
</feature>
<feature type="compositionally biased region" description="Basic and acidic residues" evidence="1">
    <location>
        <begin position="509"/>
        <end position="528"/>
    </location>
</feature>
<feature type="compositionally biased region" description="Acidic residues" evidence="1">
    <location>
        <begin position="422"/>
        <end position="440"/>
    </location>
</feature>
<reference evidence="2 3" key="1">
    <citation type="submission" date="2011-02" db="EMBL/GenBank/DDBJ databases">
        <title>The Genome Sequence of Sphaeroforma arctica JP610.</title>
        <authorList>
            <consortium name="The Broad Institute Genome Sequencing Platform"/>
            <person name="Russ C."/>
            <person name="Cuomo C."/>
            <person name="Young S.K."/>
            <person name="Zeng Q."/>
            <person name="Gargeya S."/>
            <person name="Alvarado L."/>
            <person name="Berlin A."/>
            <person name="Chapman S.B."/>
            <person name="Chen Z."/>
            <person name="Freedman E."/>
            <person name="Gellesch M."/>
            <person name="Goldberg J."/>
            <person name="Griggs A."/>
            <person name="Gujja S."/>
            <person name="Heilman E."/>
            <person name="Heiman D."/>
            <person name="Howarth C."/>
            <person name="Mehta T."/>
            <person name="Neiman D."/>
            <person name="Pearson M."/>
            <person name="Roberts A."/>
            <person name="Saif S."/>
            <person name="Shea T."/>
            <person name="Shenoy N."/>
            <person name="Sisk P."/>
            <person name="Stolte C."/>
            <person name="Sykes S."/>
            <person name="White J."/>
            <person name="Yandava C."/>
            <person name="Burger G."/>
            <person name="Gray M.W."/>
            <person name="Holland P.W.H."/>
            <person name="King N."/>
            <person name="Lang F.B.F."/>
            <person name="Roger A.J."/>
            <person name="Ruiz-Trillo I."/>
            <person name="Haas B."/>
            <person name="Nusbaum C."/>
            <person name="Birren B."/>
        </authorList>
    </citation>
    <scope>NUCLEOTIDE SEQUENCE [LARGE SCALE GENOMIC DNA]</scope>
    <source>
        <strain evidence="2 3">JP610</strain>
    </source>
</reference>
<dbReference type="GeneID" id="25900636"/>
<organism evidence="2 3">
    <name type="scientific">Sphaeroforma arctica JP610</name>
    <dbReference type="NCBI Taxonomy" id="667725"/>
    <lineage>
        <taxon>Eukaryota</taxon>
        <taxon>Ichthyosporea</taxon>
        <taxon>Ichthyophonida</taxon>
        <taxon>Sphaeroforma</taxon>
    </lineage>
</organism>
<feature type="region of interest" description="Disordered" evidence="1">
    <location>
        <begin position="264"/>
        <end position="548"/>
    </location>
</feature>
<feature type="compositionally biased region" description="Basic and acidic residues" evidence="1">
    <location>
        <begin position="482"/>
        <end position="494"/>
    </location>
</feature>
<evidence type="ECO:0000313" key="2">
    <source>
        <dbReference type="EMBL" id="KNC87760.1"/>
    </source>
</evidence>
<proteinExistence type="predicted"/>
<dbReference type="Proteomes" id="UP000054560">
    <property type="component" value="Unassembled WGS sequence"/>
</dbReference>
<dbReference type="EMBL" id="KQ241599">
    <property type="protein sequence ID" value="KNC87760.1"/>
    <property type="molecule type" value="Genomic_DNA"/>
</dbReference>
<feature type="compositionally biased region" description="Polar residues" evidence="1">
    <location>
        <begin position="470"/>
        <end position="480"/>
    </location>
</feature>
<feature type="compositionally biased region" description="Polar residues" evidence="1">
    <location>
        <begin position="308"/>
        <end position="329"/>
    </location>
</feature>
<evidence type="ECO:0000256" key="1">
    <source>
        <dbReference type="SAM" id="MobiDB-lite"/>
    </source>
</evidence>
<gene>
    <name evidence="2" type="ORF">SARC_00132</name>
</gene>
<accession>A0A0L0GFC4</accession>
<evidence type="ECO:0000313" key="3">
    <source>
        <dbReference type="Proteomes" id="UP000054560"/>
    </source>
</evidence>
<protein>
    <submittedName>
        <fullName evidence="2">Uncharacterized protein</fullName>
    </submittedName>
</protein>
<feature type="compositionally biased region" description="Basic residues" evidence="1">
    <location>
        <begin position="276"/>
        <end position="293"/>
    </location>
</feature>
<sequence length="670" mass="74963">MARHILKPAKNTAQLSSTSTVHGHRKAILSLIHNQYALTTPVPDYYRRVKPYLDETKKVASFCRAVLSYFYMDNTEVHQKDVWVNLKQIIDVGEEFDISVKEIKNQLNTMSEPEGDSAQVLVKRESRSKEIQKVRFTTKELCHLCRNGLSDEDGAKMADGNTPKYFPTIVVNLKDATFAETDNDVGVDDDDKDAEAQYTLPPIELCDQSTLEDGNLSFLCEMGTHRTCWPRRNKRNFVDNSGTPRISKFCQLHAKNIETQVKLHQRYDDAGVPLPPKKKSKKSSSKSSSKRKKFDYTDDSDIPPLKTSRGSDPNENSPSENASIPNGSSAMPRKPADTAQIDTNDTRPSQEFDEFDRHDSDSSDSMPVPEPIMVSDDSDDEDFGEVLPDPIMVSDDSDDEDFGEVPPDPIPADEALGQVSDNEPEPDLDVIDGIVDDEDGLPTLETLETIETEFKSRHQGTDSQAAGGAKTSSTETNGTDHLNGKAKEDTNEPKPHHKPSGDTVGDGQRGGDDDMKGRTHEVDNKYDDNGASDNGYADSTATLHDGGMRSPAHRRMFLEEVQMRVSQDFAAESAAVIDHVFEAVEKQDDDEPRDLDGFKRDSLQKLDEEINADPNNALKIVQRKNATLKHHIEILRCIHYYTEKRARNMNRQASEARLVFMEKSIDSNLR</sequence>
<dbReference type="AlphaFoldDB" id="A0A0L0GFC4"/>
<keyword evidence="3" id="KW-1185">Reference proteome</keyword>